<keyword evidence="3" id="KW-0574">Periplasm</keyword>
<dbReference type="InterPro" id="IPR000297">
    <property type="entry name" value="PPIase_PpiC"/>
</dbReference>
<protein>
    <recommendedName>
        <fullName evidence="1">Parvulin-like PPIase</fullName>
    </recommendedName>
    <alternativeName>
        <fullName evidence="7">Peptidyl-prolyl cis-trans isomerase plp</fullName>
    </alternativeName>
    <alternativeName>
        <fullName evidence="8">Rotamase plp</fullName>
    </alternativeName>
</protein>
<dbReference type="RefSeq" id="WP_008070298.1">
    <property type="nucleotide sequence ID" value="NZ_AQWK01000003.1"/>
</dbReference>
<evidence type="ECO:0000256" key="8">
    <source>
        <dbReference type="ARBA" id="ARBA00031484"/>
    </source>
</evidence>
<evidence type="ECO:0000256" key="6">
    <source>
        <dbReference type="ARBA" id="ARBA00023235"/>
    </source>
</evidence>
<dbReference type="InterPro" id="IPR015391">
    <property type="entry name" value="SurA_N"/>
</dbReference>
<evidence type="ECO:0000256" key="9">
    <source>
        <dbReference type="PROSITE-ProRule" id="PRU00278"/>
    </source>
</evidence>
<keyword evidence="5" id="KW-0143">Chaperone</keyword>
<dbReference type="SUPFAM" id="SSF54534">
    <property type="entry name" value="FKBP-like"/>
    <property type="match status" value="2"/>
</dbReference>
<dbReference type="PROSITE" id="PS50198">
    <property type="entry name" value="PPIC_PPIASE_2"/>
    <property type="match status" value="1"/>
</dbReference>
<dbReference type="Proteomes" id="UP000004728">
    <property type="component" value="Unassembled WGS sequence"/>
</dbReference>
<dbReference type="STRING" id="983920.Y88_2639"/>
<evidence type="ECO:0000256" key="4">
    <source>
        <dbReference type="ARBA" id="ARBA00023110"/>
    </source>
</evidence>
<evidence type="ECO:0000256" key="1">
    <source>
        <dbReference type="ARBA" id="ARBA00018370"/>
    </source>
</evidence>
<feature type="signal peptide" evidence="10">
    <location>
        <begin position="1"/>
        <end position="37"/>
    </location>
</feature>
<dbReference type="InterPro" id="IPR046357">
    <property type="entry name" value="PPIase_dom_sf"/>
</dbReference>
<keyword evidence="6 9" id="KW-0413">Isomerase</keyword>
<comment type="caution">
    <text evidence="12">The sequence shown here is derived from an EMBL/GenBank/DDBJ whole genome shotgun (WGS) entry which is preliminary data.</text>
</comment>
<dbReference type="Pfam" id="PF09312">
    <property type="entry name" value="SurA_N"/>
    <property type="match status" value="1"/>
</dbReference>
<dbReference type="FunCoup" id="F1Z6Z1">
    <property type="interactions" value="153"/>
</dbReference>
<dbReference type="Pfam" id="PF00639">
    <property type="entry name" value="Rotamase"/>
    <property type="match status" value="1"/>
</dbReference>
<name>F1Z6Z1_9SPHN</name>
<dbReference type="InParanoid" id="F1Z6Z1"/>
<organism evidence="12 13">
    <name type="scientific">Novosphingobium nitrogenifigens DSM 19370</name>
    <dbReference type="NCBI Taxonomy" id="983920"/>
    <lineage>
        <taxon>Bacteria</taxon>
        <taxon>Pseudomonadati</taxon>
        <taxon>Pseudomonadota</taxon>
        <taxon>Alphaproteobacteria</taxon>
        <taxon>Sphingomonadales</taxon>
        <taxon>Sphingomonadaceae</taxon>
        <taxon>Novosphingobium</taxon>
    </lineage>
</organism>
<dbReference type="Gene3D" id="3.10.50.40">
    <property type="match status" value="1"/>
</dbReference>
<evidence type="ECO:0000256" key="2">
    <source>
        <dbReference type="ARBA" id="ARBA00022729"/>
    </source>
</evidence>
<sequence length="467" mass="50518">MNAVLRLLPASGRVTLRMTLMLGITLAGPLATSIAVAQDVPVEAPATTTDLDGNLNLPTNPKFFGKMDPNHRRATAIVNGEIITGTDIDQRLALIINANGGGNKIPAEEQERLRAQVLRNLIDETLQIQEAKGVGIEIDEEEVNQSFDRVAQQNFGQNTAALEKYLTSIGSSAASLKRQIKGEMAWQRLLRRNVQPYINVSDSEVREMMDRMKAAKGTEEYHIGEIFLSATDENRSQVLANADKIVEQLKKGGSFTAYARQFSEASTAAVGGDLGWIRLVQLPQELATSATTMGPGQLAGPIALAGGYSIIYVIDKRQVLTADARDSILSLKQVSITFPKGTAEKDAAAKAAEFAKVVKAIHGCGQVDAAATQIGASVVANDQIRARDLPVALQDTVLKLAVGEATPPFGSIEDGVRVLMLCGRDDPKVENGPSFEQLQSQIEDDRVNKRAQTYLRDLRRDAVIEYN</sequence>
<dbReference type="InterPro" id="IPR050280">
    <property type="entry name" value="OMP_Chaperone_SurA"/>
</dbReference>
<dbReference type="PANTHER" id="PTHR47637">
    <property type="entry name" value="CHAPERONE SURA"/>
    <property type="match status" value="1"/>
</dbReference>
<dbReference type="eggNOG" id="COG0760">
    <property type="taxonomic scope" value="Bacteria"/>
</dbReference>
<evidence type="ECO:0000256" key="3">
    <source>
        <dbReference type="ARBA" id="ARBA00022764"/>
    </source>
</evidence>
<evidence type="ECO:0000313" key="13">
    <source>
        <dbReference type="Proteomes" id="UP000004728"/>
    </source>
</evidence>
<dbReference type="AlphaFoldDB" id="F1Z6Z1"/>
<keyword evidence="4 9" id="KW-0697">Rotamase</keyword>
<keyword evidence="13" id="KW-1185">Reference proteome</keyword>
<dbReference type="PANTHER" id="PTHR47637:SF1">
    <property type="entry name" value="CHAPERONE SURA"/>
    <property type="match status" value="1"/>
</dbReference>
<dbReference type="Gene3D" id="1.10.4030.10">
    <property type="entry name" value="Porin chaperone SurA, peptide-binding domain"/>
    <property type="match status" value="1"/>
</dbReference>
<dbReference type="InterPro" id="IPR027304">
    <property type="entry name" value="Trigger_fact/SurA_dom_sf"/>
</dbReference>
<feature type="chain" id="PRO_5007914008" description="Parvulin-like PPIase" evidence="10">
    <location>
        <begin position="38"/>
        <end position="467"/>
    </location>
</feature>
<evidence type="ECO:0000256" key="10">
    <source>
        <dbReference type="SAM" id="SignalP"/>
    </source>
</evidence>
<reference evidence="12 13" key="1">
    <citation type="journal article" date="2012" name="J. Bacteriol.">
        <title>Draft Genome Sequence of Novosphingobium nitrogenifigens Y88T.</title>
        <authorList>
            <person name="Strabala T.J."/>
            <person name="Macdonald L."/>
            <person name="Liu V."/>
            <person name="Smit A.M."/>
        </authorList>
    </citation>
    <scope>NUCLEOTIDE SEQUENCE [LARGE SCALE GENOMIC DNA]</scope>
    <source>
        <strain evidence="12 13">DSM 19370</strain>
    </source>
</reference>
<keyword evidence="2 10" id="KW-0732">Signal</keyword>
<dbReference type="HOGENOM" id="CLU_034646_11_4_5"/>
<proteinExistence type="predicted"/>
<evidence type="ECO:0000259" key="11">
    <source>
        <dbReference type="PROSITE" id="PS50198"/>
    </source>
</evidence>
<dbReference type="OrthoDB" id="9791746at2"/>
<dbReference type="GO" id="GO:0003755">
    <property type="term" value="F:peptidyl-prolyl cis-trans isomerase activity"/>
    <property type="evidence" value="ECO:0007669"/>
    <property type="project" value="UniProtKB-KW"/>
</dbReference>
<dbReference type="EMBL" id="AEWJ01000026">
    <property type="protein sequence ID" value="EGD59595.1"/>
    <property type="molecule type" value="Genomic_DNA"/>
</dbReference>
<accession>F1Z6Z1</accession>
<dbReference type="SUPFAM" id="SSF109998">
    <property type="entry name" value="Triger factor/SurA peptide-binding domain-like"/>
    <property type="match status" value="1"/>
</dbReference>
<evidence type="ECO:0000256" key="7">
    <source>
        <dbReference type="ARBA" id="ARBA00030642"/>
    </source>
</evidence>
<feature type="domain" description="PpiC" evidence="11">
    <location>
        <begin position="218"/>
        <end position="315"/>
    </location>
</feature>
<evidence type="ECO:0000313" key="12">
    <source>
        <dbReference type="EMBL" id="EGD59595.1"/>
    </source>
</evidence>
<evidence type="ECO:0000256" key="5">
    <source>
        <dbReference type="ARBA" id="ARBA00023186"/>
    </source>
</evidence>
<gene>
    <name evidence="12" type="ORF">Y88_2639</name>
</gene>